<evidence type="ECO:0000313" key="3">
    <source>
        <dbReference type="Proteomes" id="UP001171916"/>
    </source>
</evidence>
<accession>A0ABT7YE19</accession>
<dbReference type="InterPro" id="IPR021314">
    <property type="entry name" value="DUF2911"/>
</dbReference>
<reference evidence="2" key="1">
    <citation type="submission" date="2023-06" db="EMBL/GenBank/DDBJ databases">
        <title>Robiginitalea aurantiacus sp. nov. and Algoriphagus sediminis sp. nov., isolated from coastal sediment.</title>
        <authorList>
            <person name="Zhou Z.Y."/>
            <person name="An J."/>
            <person name="Jia Y.W."/>
            <person name="Du Z.J."/>
        </authorList>
    </citation>
    <scope>NUCLEOTIDE SEQUENCE</scope>
    <source>
        <strain evidence="2">C2-7</strain>
    </source>
</reference>
<dbReference type="Proteomes" id="UP001171916">
    <property type="component" value="Unassembled WGS sequence"/>
</dbReference>
<gene>
    <name evidence="2" type="ORF">QVH07_11440</name>
</gene>
<evidence type="ECO:0000256" key="1">
    <source>
        <dbReference type="SAM" id="MobiDB-lite"/>
    </source>
</evidence>
<sequence length="189" mass="21018">MKKSKLILPSLALAASITGCDPKSAESTNSSTSEEEVTMSEEEQRPSPLRKISGEINGKSVKLQYGAPSVKGREVWGDLVPYNVVWRTGANEATYIEVTEAIEVEGKVLEPGKYSIFTIPKENQAWTVIFNSDWDLEHGHFQYNENNDVLRVKVTPSMGTESQEVLSFEIADPGIIVKWEKMTLPISIK</sequence>
<dbReference type="EMBL" id="JAUEPH010000004">
    <property type="protein sequence ID" value="MDN3204768.1"/>
    <property type="molecule type" value="Genomic_DNA"/>
</dbReference>
<feature type="region of interest" description="Disordered" evidence="1">
    <location>
        <begin position="19"/>
        <end position="52"/>
    </location>
</feature>
<organism evidence="2 3">
    <name type="scientific">Algoriphagus sediminis</name>
    <dbReference type="NCBI Taxonomy" id="3057113"/>
    <lineage>
        <taxon>Bacteria</taxon>
        <taxon>Pseudomonadati</taxon>
        <taxon>Bacteroidota</taxon>
        <taxon>Cytophagia</taxon>
        <taxon>Cytophagales</taxon>
        <taxon>Cyclobacteriaceae</taxon>
        <taxon>Algoriphagus</taxon>
    </lineage>
</organism>
<comment type="caution">
    <text evidence="2">The sequence shown here is derived from an EMBL/GenBank/DDBJ whole genome shotgun (WGS) entry which is preliminary data.</text>
</comment>
<dbReference type="PROSITE" id="PS51257">
    <property type="entry name" value="PROKAR_LIPOPROTEIN"/>
    <property type="match status" value="1"/>
</dbReference>
<protein>
    <submittedName>
        <fullName evidence="2">DUF2911 domain-containing protein</fullName>
    </submittedName>
</protein>
<proteinExistence type="predicted"/>
<name>A0ABT7YE19_9BACT</name>
<evidence type="ECO:0000313" key="2">
    <source>
        <dbReference type="EMBL" id="MDN3204768.1"/>
    </source>
</evidence>
<dbReference type="RefSeq" id="WP_290000489.1">
    <property type="nucleotide sequence ID" value="NZ_JAUEPH010000004.1"/>
</dbReference>
<keyword evidence="3" id="KW-1185">Reference proteome</keyword>
<dbReference type="Pfam" id="PF11138">
    <property type="entry name" value="DUF2911"/>
    <property type="match status" value="1"/>
</dbReference>